<dbReference type="Gene3D" id="2.60.120.200">
    <property type="match status" value="1"/>
</dbReference>
<keyword evidence="9" id="KW-1185">Reference proteome</keyword>
<comment type="similarity">
    <text evidence="1">Belongs to the insect beta-1,3-glucan binding protein family.</text>
</comment>
<dbReference type="InterPro" id="IPR013320">
    <property type="entry name" value="ConA-like_dom_sf"/>
</dbReference>
<gene>
    <name evidence="8" type="ORF">XYLVIOL_LOCUS3882</name>
</gene>
<dbReference type="InterPro" id="IPR035806">
    <property type="entry name" value="GH16_GRP_C"/>
</dbReference>
<sequence>MLQCASVSREPTASFNARRIMNARATKWLLFIAFSCFSTVIEENSAQYVPPTPSVEPLYPKGLRMSIPHEDGITLVAFHVKFNEDFNGLEAGTIARDIVKMRNNHWTYEDRSTRLKRGDTIYYWIHVVYDGLGYNLLDQSTTVNAFYNYDGTPVSSGDVNEIACATPSATKILINNQQSQQLNPRTVCPGQLIFEENFDTLNRTRWTVIERFSDAPSYEFVVYMNDKNNVAVESGVLHIRPVPTDEKYRDGFVRDGTIALNKCTGQVNTHECKRTGYGWRILPPIISGRLNTKSSFNFLYGRIEVRAKLPRGDWIYPLLTLEATQGEIQNSSVYSDIVLAYSAGNPSLRSSNNEQDLSGHVLQSGAHATNVDQQQNNQLNLPTKASSSLWSDSYHVYDLEWRRGKVIAKVDGEQYGEQSVPAVYETPVYLNLGVAVGGLTFFPDFSRSGNYEKPWRNVASKAQLYFYDAKNKWQQSWTNSDTGLHVDYVKVWAI</sequence>
<evidence type="ECO:0000256" key="1">
    <source>
        <dbReference type="ARBA" id="ARBA00008781"/>
    </source>
</evidence>
<keyword evidence="3" id="KW-0732">Signal</keyword>
<feature type="domain" description="CBM39" evidence="7">
    <location>
        <begin position="48"/>
        <end position="148"/>
    </location>
</feature>
<evidence type="ECO:0008006" key="10">
    <source>
        <dbReference type="Google" id="ProtNLM"/>
    </source>
</evidence>
<dbReference type="InterPro" id="IPR000757">
    <property type="entry name" value="Beta-glucanase-like"/>
</dbReference>
<dbReference type="PROSITE" id="PS51762">
    <property type="entry name" value="GH16_2"/>
    <property type="match status" value="1"/>
</dbReference>
<evidence type="ECO:0000313" key="9">
    <source>
        <dbReference type="Proteomes" id="UP001642520"/>
    </source>
</evidence>
<dbReference type="PANTHER" id="PTHR10963:SF60">
    <property type="entry name" value="GRAM-NEGATIVE BACTERIA-BINDING PROTEIN 1-RELATED"/>
    <property type="match status" value="1"/>
</dbReference>
<name>A0ABP1NI03_XYLVO</name>
<feature type="domain" description="GH16" evidence="6">
    <location>
        <begin position="147"/>
        <end position="494"/>
    </location>
</feature>
<keyword evidence="2" id="KW-0399">Innate immunity</keyword>
<accession>A0ABP1NI03</accession>
<comment type="caution">
    <text evidence="8">The sequence shown here is derived from an EMBL/GenBank/DDBJ whole genome shotgun (WGS) entry which is preliminary data.</text>
</comment>
<evidence type="ECO:0000256" key="3">
    <source>
        <dbReference type="ARBA" id="ARBA00022729"/>
    </source>
</evidence>
<keyword evidence="5" id="KW-0325">Glycoprotein</keyword>
<dbReference type="Gene3D" id="2.60.40.2140">
    <property type="entry name" value="Beta-1,3-glucan-recognition protein, N-terminal domain"/>
    <property type="match status" value="1"/>
</dbReference>
<evidence type="ECO:0000259" key="6">
    <source>
        <dbReference type="PROSITE" id="PS51762"/>
    </source>
</evidence>
<dbReference type="InterPro" id="IPR043030">
    <property type="entry name" value="BGBP_N_sf"/>
</dbReference>
<dbReference type="Pfam" id="PF15886">
    <property type="entry name" value="CBM39"/>
    <property type="match status" value="1"/>
</dbReference>
<organism evidence="8 9">
    <name type="scientific">Xylocopa violacea</name>
    <name type="common">Violet carpenter bee</name>
    <name type="synonym">Apis violacea</name>
    <dbReference type="NCBI Taxonomy" id="135666"/>
    <lineage>
        <taxon>Eukaryota</taxon>
        <taxon>Metazoa</taxon>
        <taxon>Ecdysozoa</taxon>
        <taxon>Arthropoda</taxon>
        <taxon>Hexapoda</taxon>
        <taxon>Insecta</taxon>
        <taxon>Pterygota</taxon>
        <taxon>Neoptera</taxon>
        <taxon>Endopterygota</taxon>
        <taxon>Hymenoptera</taxon>
        <taxon>Apocrita</taxon>
        <taxon>Aculeata</taxon>
        <taxon>Apoidea</taxon>
        <taxon>Anthophila</taxon>
        <taxon>Apidae</taxon>
        <taxon>Xylocopa</taxon>
        <taxon>Xylocopa</taxon>
    </lineage>
</organism>
<evidence type="ECO:0000259" key="7">
    <source>
        <dbReference type="PROSITE" id="PS51969"/>
    </source>
</evidence>
<dbReference type="InterPro" id="IPR031756">
    <property type="entry name" value="BGBP_N"/>
</dbReference>
<keyword evidence="4" id="KW-0391">Immunity</keyword>
<evidence type="ECO:0000256" key="5">
    <source>
        <dbReference type="ARBA" id="ARBA00023180"/>
    </source>
</evidence>
<dbReference type="PROSITE" id="PS51969">
    <property type="entry name" value="CBM39"/>
    <property type="match status" value="1"/>
</dbReference>
<evidence type="ECO:0000256" key="2">
    <source>
        <dbReference type="ARBA" id="ARBA00022588"/>
    </source>
</evidence>
<evidence type="ECO:0000313" key="8">
    <source>
        <dbReference type="EMBL" id="CAL7939427.1"/>
    </source>
</evidence>
<dbReference type="CDD" id="cd02179">
    <property type="entry name" value="GH16_beta_GRP"/>
    <property type="match status" value="1"/>
</dbReference>
<dbReference type="Proteomes" id="UP001642520">
    <property type="component" value="Unassembled WGS sequence"/>
</dbReference>
<reference evidence="8 9" key="1">
    <citation type="submission" date="2024-08" db="EMBL/GenBank/DDBJ databases">
        <authorList>
            <person name="Will J Nash"/>
            <person name="Angela Man"/>
            <person name="Seanna McTaggart"/>
            <person name="Kendall Baker"/>
            <person name="Tom Barker"/>
            <person name="Leah Catchpole"/>
            <person name="Alex Durrant"/>
            <person name="Karim Gharbi"/>
            <person name="Naomi Irish"/>
            <person name="Gemy Kaithakottil"/>
            <person name="Debby Ku"/>
            <person name="Aaliyah Providence"/>
            <person name="Felix Shaw"/>
            <person name="David Swarbreck"/>
            <person name="Chris Watkins"/>
            <person name="Ann M. McCartney"/>
            <person name="Giulio Formenti"/>
            <person name="Alice Mouton"/>
            <person name="Noel Vella"/>
            <person name="Bjorn M von Reumont"/>
            <person name="Adriana Vella"/>
            <person name="Wilfried Haerty"/>
        </authorList>
    </citation>
    <scope>NUCLEOTIDE SEQUENCE [LARGE SCALE GENOMIC DNA]</scope>
</reference>
<protein>
    <recommendedName>
        <fullName evidence="10">Beta-1,3-glucan-binding protein</fullName>
    </recommendedName>
</protein>
<dbReference type="SUPFAM" id="SSF49899">
    <property type="entry name" value="Concanavalin A-like lectins/glucanases"/>
    <property type="match status" value="1"/>
</dbReference>
<dbReference type="InterPro" id="IPR050546">
    <property type="entry name" value="Glycosyl_Hydrlase_16"/>
</dbReference>
<evidence type="ECO:0000256" key="4">
    <source>
        <dbReference type="ARBA" id="ARBA00022859"/>
    </source>
</evidence>
<dbReference type="EMBL" id="CAXAJV020001290">
    <property type="protein sequence ID" value="CAL7939427.1"/>
    <property type="molecule type" value="Genomic_DNA"/>
</dbReference>
<proteinExistence type="inferred from homology"/>
<dbReference type="PANTHER" id="PTHR10963">
    <property type="entry name" value="GLYCOSYL HYDROLASE-RELATED"/>
    <property type="match status" value="1"/>
</dbReference>